<keyword evidence="3" id="KW-1185">Reference proteome</keyword>
<dbReference type="EMBL" id="BQKY01000007">
    <property type="protein sequence ID" value="GJN90839.1"/>
    <property type="molecule type" value="Genomic_DNA"/>
</dbReference>
<name>A0AAV5GLQ6_9BASI</name>
<evidence type="ECO:0000313" key="3">
    <source>
        <dbReference type="Proteomes" id="UP001342314"/>
    </source>
</evidence>
<evidence type="ECO:0000256" key="1">
    <source>
        <dbReference type="SAM" id="MobiDB-lite"/>
    </source>
</evidence>
<organism evidence="2 3">
    <name type="scientific">Rhodotorula paludigena</name>
    <dbReference type="NCBI Taxonomy" id="86838"/>
    <lineage>
        <taxon>Eukaryota</taxon>
        <taxon>Fungi</taxon>
        <taxon>Dikarya</taxon>
        <taxon>Basidiomycota</taxon>
        <taxon>Pucciniomycotina</taxon>
        <taxon>Microbotryomycetes</taxon>
        <taxon>Sporidiobolales</taxon>
        <taxon>Sporidiobolaceae</taxon>
        <taxon>Rhodotorula</taxon>
    </lineage>
</organism>
<feature type="compositionally biased region" description="Low complexity" evidence="1">
    <location>
        <begin position="1"/>
        <end position="17"/>
    </location>
</feature>
<evidence type="ECO:0000313" key="2">
    <source>
        <dbReference type="EMBL" id="GJN90839.1"/>
    </source>
</evidence>
<comment type="caution">
    <text evidence="2">The sequence shown here is derived from an EMBL/GenBank/DDBJ whole genome shotgun (WGS) entry which is preliminary data.</text>
</comment>
<dbReference type="Proteomes" id="UP001342314">
    <property type="component" value="Unassembled WGS sequence"/>
</dbReference>
<protein>
    <submittedName>
        <fullName evidence="2">Uncharacterized protein</fullName>
    </submittedName>
</protein>
<accession>A0AAV5GLQ6</accession>
<proteinExistence type="predicted"/>
<reference evidence="2 3" key="1">
    <citation type="submission" date="2021-12" db="EMBL/GenBank/DDBJ databases">
        <title>High titer production of polyol ester of fatty acids by Rhodotorula paludigena BS15 towards product separation-free biomass refinery.</title>
        <authorList>
            <person name="Mano J."/>
            <person name="Ono H."/>
            <person name="Tanaka T."/>
            <person name="Naito K."/>
            <person name="Sushida H."/>
            <person name="Ike M."/>
            <person name="Tokuyasu K."/>
            <person name="Kitaoka M."/>
        </authorList>
    </citation>
    <scope>NUCLEOTIDE SEQUENCE [LARGE SCALE GENOMIC DNA]</scope>
    <source>
        <strain evidence="2 3">BS15</strain>
    </source>
</reference>
<feature type="compositionally biased region" description="Low complexity" evidence="1">
    <location>
        <begin position="25"/>
        <end position="37"/>
    </location>
</feature>
<feature type="region of interest" description="Disordered" evidence="1">
    <location>
        <begin position="1"/>
        <end position="56"/>
    </location>
</feature>
<sequence>MLRSCASSSARTASKSCGTALCRFTPPSRAPTPALASPAPPNSIRTFTASPRPRARGGPVKLLPEWSWRTPYKHYGRPVVELVSNADDADAVLETITSRRVSIDAEPGRMREASEAASSSGISKWSSVKDGTLAVVDAEGVVRFYRDIFQRFDYYRCEPTNMLCLRRLAEVVWPYLSDDAAMLEQNPWLTKLARERFGVRFTVHDAAVRDYHVKKLQPAKVDMLVNSAWFTHVLGAELRPKLLDKIERDAARVPAPDFMRQAAVEKLEKEVYRAITIGPEELVMIQEQLK</sequence>
<dbReference type="AlphaFoldDB" id="A0AAV5GLQ6"/>
<gene>
    <name evidence="2" type="ORF">Rhopal_003853-T1</name>
</gene>